<dbReference type="InterPro" id="IPR012337">
    <property type="entry name" value="RNaseH-like_sf"/>
</dbReference>
<dbReference type="PROSITE" id="PS50994">
    <property type="entry name" value="INTEGRASE"/>
    <property type="match status" value="1"/>
</dbReference>
<dbReference type="InterPro" id="IPR036397">
    <property type="entry name" value="RNaseH_sf"/>
</dbReference>
<dbReference type="InterPro" id="IPR001584">
    <property type="entry name" value="Integrase_cat-core"/>
</dbReference>
<dbReference type="Pfam" id="PF00665">
    <property type="entry name" value="rve"/>
    <property type="match status" value="1"/>
</dbReference>
<dbReference type="GO" id="GO:0003676">
    <property type="term" value="F:nucleic acid binding"/>
    <property type="evidence" value="ECO:0007669"/>
    <property type="project" value="InterPro"/>
</dbReference>
<dbReference type="RefSeq" id="XP_024499801.1">
    <property type="nucleotide sequence ID" value="XM_024645527.1"/>
</dbReference>
<dbReference type="EMBL" id="LN609400">
    <property type="protein sequence ID" value="CEF60592.1"/>
    <property type="molecule type" value="Genomic_DNA"/>
</dbReference>
<dbReference type="WBParaSite" id="SRAE_X000232700.1">
    <property type="protein sequence ID" value="SRAE_X000232700.1"/>
    <property type="gene ID" value="WBGene00267911"/>
</dbReference>
<organism evidence="2">
    <name type="scientific">Strongyloides ratti</name>
    <name type="common">Parasitic roundworm</name>
    <dbReference type="NCBI Taxonomy" id="34506"/>
    <lineage>
        <taxon>Eukaryota</taxon>
        <taxon>Metazoa</taxon>
        <taxon>Ecdysozoa</taxon>
        <taxon>Nematoda</taxon>
        <taxon>Chromadorea</taxon>
        <taxon>Rhabditida</taxon>
        <taxon>Tylenchina</taxon>
        <taxon>Panagrolaimomorpha</taxon>
        <taxon>Strongyloidoidea</taxon>
        <taxon>Strongyloididae</taxon>
        <taxon>Strongyloides</taxon>
    </lineage>
</organism>
<feature type="domain" description="Integrase catalytic" evidence="1">
    <location>
        <begin position="30"/>
        <end position="104"/>
    </location>
</feature>
<dbReference type="PANTHER" id="PTHR37984">
    <property type="entry name" value="PROTEIN CBG26694"/>
    <property type="match status" value="1"/>
</dbReference>
<dbReference type="WormBase" id="SRAE_X000232700">
    <property type="protein sequence ID" value="SRP05379"/>
    <property type="gene ID" value="WBGene00267911"/>
</dbReference>
<accession>A0A090KXI4</accession>
<evidence type="ECO:0000313" key="5">
    <source>
        <dbReference type="WormBase" id="SRAE_X000232700"/>
    </source>
</evidence>
<reference evidence="4" key="3">
    <citation type="submission" date="2020-12" db="UniProtKB">
        <authorList>
            <consortium name="WormBaseParasite"/>
        </authorList>
    </citation>
    <scope>IDENTIFICATION</scope>
</reference>
<sequence length="104" mass="11923">MNIQLNCETCVKTKYHPNTTNAQWKGVWNIPDIPFRRINIDIRGPLPETIRRKSYLLVIIDDMSKYAITIPLEKTTGESVVETLNARVFAIYGIPETIRCDQAS</sequence>
<dbReference type="CTD" id="36385405"/>
<dbReference type="GeneID" id="36385405"/>
<dbReference type="PANTHER" id="PTHR37984:SF5">
    <property type="entry name" value="PROTEIN NYNRIN-LIKE"/>
    <property type="match status" value="1"/>
</dbReference>
<evidence type="ECO:0000259" key="1">
    <source>
        <dbReference type="PROSITE" id="PS50994"/>
    </source>
</evidence>
<evidence type="ECO:0000313" key="4">
    <source>
        <dbReference type="WBParaSite" id="SRAE_X000232700.1"/>
    </source>
</evidence>
<dbReference type="GO" id="GO:0015074">
    <property type="term" value="P:DNA integration"/>
    <property type="evidence" value="ECO:0007669"/>
    <property type="project" value="InterPro"/>
</dbReference>
<proteinExistence type="predicted"/>
<dbReference type="OrthoDB" id="5832112at2759"/>
<dbReference type="InterPro" id="IPR050951">
    <property type="entry name" value="Retrovirus_Pol_polyprotein"/>
</dbReference>
<name>A0A090KXI4_STRRB</name>
<keyword evidence="3" id="KW-1185">Reference proteome</keyword>
<dbReference type="SUPFAM" id="SSF53098">
    <property type="entry name" value="Ribonuclease H-like"/>
    <property type="match status" value="1"/>
</dbReference>
<protein>
    <submittedName>
        <fullName evidence="2 4">Integrase, catalytic core domain and Ribonuclease H-like domain-containing protein</fullName>
    </submittedName>
</protein>
<dbReference type="Proteomes" id="UP000035682">
    <property type="component" value="Unplaced"/>
</dbReference>
<dbReference type="AlphaFoldDB" id="A0A090KXI4"/>
<reference evidence="2" key="1">
    <citation type="submission" date="2014-09" db="EMBL/GenBank/DDBJ databases">
        <authorList>
            <person name="Aslett A.Martin."/>
        </authorList>
    </citation>
    <scope>NUCLEOTIDE SEQUENCE</scope>
    <source>
        <strain evidence="2">ED321 Heterogonic</strain>
    </source>
</reference>
<reference evidence="3" key="2">
    <citation type="submission" date="2014-09" db="EMBL/GenBank/DDBJ databases">
        <authorList>
            <person name="Martin A.A."/>
        </authorList>
    </citation>
    <scope>NUCLEOTIDE SEQUENCE</scope>
    <source>
        <strain evidence="3">ED321</strain>
    </source>
</reference>
<evidence type="ECO:0000313" key="3">
    <source>
        <dbReference type="Proteomes" id="UP000035682"/>
    </source>
</evidence>
<dbReference type="Gene3D" id="3.30.420.10">
    <property type="entry name" value="Ribonuclease H-like superfamily/Ribonuclease H"/>
    <property type="match status" value="1"/>
</dbReference>
<gene>
    <name evidence="2 4 5" type="ORF">SRAE_X000232700</name>
</gene>
<evidence type="ECO:0000313" key="2">
    <source>
        <dbReference type="EMBL" id="CEF60592.1"/>
    </source>
</evidence>